<dbReference type="PANTHER" id="PTHR24421:SF10">
    <property type="entry name" value="NITRATE_NITRITE SENSOR PROTEIN NARQ"/>
    <property type="match status" value="1"/>
</dbReference>
<feature type="transmembrane region" description="Helical" evidence="9">
    <location>
        <begin position="83"/>
        <end position="103"/>
    </location>
</feature>
<dbReference type="GO" id="GO:0016020">
    <property type="term" value="C:membrane"/>
    <property type="evidence" value="ECO:0007669"/>
    <property type="project" value="InterPro"/>
</dbReference>
<feature type="transmembrane region" description="Helical" evidence="9">
    <location>
        <begin position="123"/>
        <end position="142"/>
    </location>
</feature>
<dbReference type="CDD" id="cd16917">
    <property type="entry name" value="HATPase_UhpB-NarQ-NarX-like"/>
    <property type="match status" value="1"/>
</dbReference>
<dbReference type="SUPFAM" id="SSF55874">
    <property type="entry name" value="ATPase domain of HSP90 chaperone/DNA topoisomerase II/histidine kinase"/>
    <property type="match status" value="1"/>
</dbReference>
<organism evidence="11 12">
    <name type="scientific">Mycolicibacterium fluoranthenivorans</name>
    <dbReference type="NCBI Taxonomy" id="258505"/>
    <lineage>
        <taxon>Bacteria</taxon>
        <taxon>Bacillati</taxon>
        <taxon>Actinomycetota</taxon>
        <taxon>Actinomycetes</taxon>
        <taxon>Mycobacteriales</taxon>
        <taxon>Mycobacteriaceae</taxon>
        <taxon>Mycolicibacterium</taxon>
    </lineage>
</organism>
<keyword evidence="6 11" id="KW-0418">Kinase</keyword>
<evidence type="ECO:0000256" key="3">
    <source>
        <dbReference type="ARBA" id="ARBA00022553"/>
    </source>
</evidence>
<evidence type="ECO:0000256" key="5">
    <source>
        <dbReference type="ARBA" id="ARBA00022741"/>
    </source>
</evidence>
<dbReference type="Pfam" id="PF07730">
    <property type="entry name" value="HisKA_3"/>
    <property type="match status" value="1"/>
</dbReference>
<evidence type="ECO:0000256" key="7">
    <source>
        <dbReference type="ARBA" id="ARBA00022840"/>
    </source>
</evidence>
<dbReference type="InterPro" id="IPR050482">
    <property type="entry name" value="Sensor_HK_TwoCompSys"/>
</dbReference>
<keyword evidence="5" id="KW-0547">Nucleotide-binding</keyword>
<dbReference type="Gene3D" id="3.30.565.10">
    <property type="entry name" value="Histidine kinase-like ATPase, C-terminal domain"/>
    <property type="match status" value="1"/>
</dbReference>
<evidence type="ECO:0000259" key="10">
    <source>
        <dbReference type="Pfam" id="PF07730"/>
    </source>
</evidence>
<sequence>MLEAATRYVRAWARLQQPRIPGGFSWPFVLTIDVTMVVIGVIATLQRPMSDWPAAVLANAIAIIPWAMFFVFKDHRCEGPALWAAWTGASAILLFGTSTPIHGDFAPLLLQLTVGVVGAITSTRGGALAAVSAAALLAYAAITHRIDTPAIYLSFVGIAWLIGYLVRGQQILLVKQREAQAQLAALAAADERRRIAREVHDVIAHSLSITLLHLTGARHALQHDGDDVEAVNALQQAERLGRQAMDDIRHTVGLLAADADPMAPEPGVSDISTLAEDFARAGLDLTVEISGKLEYVSAAAGLALYRIAQESLSNIAKHAPTSPAMLTLTVSRTAATLSVINALPDHDMPPNTTQGRGVRGMRQRIELLGGTVDIGAGPLSWSVQATVPSYAADMDLPARMRAS</sequence>
<proteinExistence type="predicted"/>
<dbReference type="GO" id="GO:0005524">
    <property type="term" value="F:ATP binding"/>
    <property type="evidence" value="ECO:0007669"/>
    <property type="project" value="UniProtKB-KW"/>
</dbReference>
<keyword evidence="8" id="KW-0902">Two-component regulatory system</keyword>
<keyword evidence="9" id="KW-0472">Membrane</keyword>
<evidence type="ECO:0000256" key="9">
    <source>
        <dbReference type="SAM" id="Phobius"/>
    </source>
</evidence>
<gene>
    <name evidence="11" type="ORF">SAMN02799620_01668</name>
</gene>
<dbReference type="EC" id="2.7.13.3" evidence="2"/>
<dbReference type="InterPro" id="IPR011712">
    <property type="entry name" value="Sig_transdc_His_kin_sub3_dim/P"/>
</dbReference>
<evidence type="ECO:0000256" key="8">
    <source>
        <dbReference type="ARBA" id="ARBA00023012"/>
    </source>
</evidence>
<feature type="transmembrane region" description="Helical" evidence="9">
    <location>
        <begin position="149"/>
        <end position="166"/>
    </location>
</feature>
<name>A0A1G4VUD3_9MYCO</name>
<keyword evidence="9" id="KW-0812">Transmembrane</keyword>
<feature type="transmembrane region" description="Helical" evidence="9">
    <location>
        <begin position="52"/>
        <end position="71"/>
    </location>
</feature>
<dbReference type="GO" id="GO:0000155">
    <property type="term" value="F:phosphorelay sensor kinase activity"/>
    <property type="evidence" value="ECO:0007669"/>
    <property type="project" value="InterPro"/>
</dbReference>
<feature type="domain" description="Signal transduction histidine kinase subgroup 3 dimerisation and phosphoacceptor" evidence="10">
    <location>
        <begin position="191"/>
        <end position="256"/>
    </location>
</feature>
<comment type="catalytic activity">
    <reaction evidence="1">
        <text>ATP + protein L-histidine = ADP + protein N-phospho-L-histidine.</text>
        <dbReference type="EC" id="2.7.13.3"/>
    </reaction>
</comment>
<reference evidence="12" key="1">
    <citation type="submission" date="2016-10" db="EMBL/GenBank/DDBJ databases">
        <authorList>
            <person name="Varghese N."/>
            <person name="Submissions S."/>
        </authorList>
    </citation>
    <scope>NUCLEOTIDE SEQUENCE [LARGE SCALE GENOMIC DNA]</scope>
    <source>
        <strain evidence="12">UNC267MFSha1.1M11</strain>
    </source>
</reference>
<accession>A0A1G4VUD3</accession>
<evidence type="ECO:0000256" key="4">
    <source>
        <dbReference type="ARBA" id="ARBA00022679"/>
    </source>
</evidence>
<evidence type="ECO:0000256" key="6">
    <source>
        <dbReference type="ARBA" id="ARBA00022777"/>
    </source>
</evidence>
<dbReference type="Proteomes" id="UP000199707">
    <property type="component" value="Unassembled WGS sequence"/>
</dbReference>
<protein>
    <recommendedName>
        <fullName evidence="2">histidine kinase</fullName>
        <ecNumber evidence="2">2.7.13.3</ecNumber>
    </recommendedName>
</protein>
<keyword evidence="9" id="KW-1133">Transmembrane helix</keyword>
<dbReference type="Gene3D" id="1.20.5.1930">
    <property type="match status" value="1"/>
</dbReference>
<evidence type="ECO:0000256" key="1">
    <source>
        <dbReference type="ARBA" id="ARBA00000085"/>
    </source>
</evidence>
<dbReference type="AlphaFoldDB" id="A0A1G4VUD3"/>
<keyword evidence="4" id="KW-0808">Transferase</keyword>
<dbReference type="STRING" id="1502745.SAMN02799620_01668"/>
<feature type="transmembrane region" description="Helical" evidence="9">
    <location>
        <begin position="24"/>
        <end position="46"/>
    </location>
</feature>
<dbReference type="RefSeq" id="WP_090355519.1">
    <property type="nucleotide sequence ID" value="NZ_FMUB01000003.1"/>
</dbReference>
<dbReference type="InterPro" id="IPR036890">
    <property type="entry name" value="HATPase_C_sf"/>
</dbReference>
<evidence type="ECO:0000256" key="2">
    <source>
        <dbReference type="ARBA" id="ARBA00012438"/>
    </source>
</evidence>
<evidence type="ECO:0000313" key="12">
    <source>
        <dbReference type="Proteomes" id="UP000199707"/>
    </source>
</evidence>
<dbReference type="EMBL" id="FMUB01000003">
    <property type="protein sequence ID" value="SCX11994.1"/>
    <property type="molecule type" value="Genomic_DNA"/>
</dbReference>
<dbReference type="GO" id="GO:0046983">
    <property type="term" value="F:protein dimerization activity"/>
    <property type="evidence" value="ECO:0007669"/>
    <property type="project" value="InterPro"/>
</dbReference>
<dbReference type="PANTHER" id="PTHR24421">
    <property type="entry name" value="NITRATE/NITRITE SENSOR PROTEIN NARX-RELATED"/>
    <property type="match status" value="1"/>
</dbReference>
<keyword evidence="3" id="KW-0597">Phosphoprotein</keyword>
<keyword evidence="7" id="KW-0067">ATP-binding</keyword>
<evidence type="ECO:0000313" key="11">
    <source>
        <dbReference type="EMBL" id="SCX11994.1"/>
    </source>
</evidence>